<dbReference type="RefSeq" id="WP_070072483.1">
    <property type="nucleotide sequence ID" value="NZ_CP017448.1"/>
</dbReference>
<feature type="transmembrane region" description="Helical" evidence="8">
    <location>
        <begin position="70"/>
        <end position="92"/>
    </location>
</feature>
<dbReference type="PANTHER" id="PTHR32089">
    <property type="entry name" value="METHYL-ACCEPTING CHEMOTAXIS PROTEIN MCPB"/>
    <property type="match status" value="1"/>
</dbReference>
<dbReference type="Pfam" id="PF00672">
    <property type="entry name" value="HAMP"/>
    <property type="match status" value="1"/>
</dbReference>
<keyword evidence="2 8" id="KW-0812">Transmembrane</keyword>
<evidence type="ECO:0000313" key="11">
    <source>
        <dbReference type="EMBL" id="AOV16900.1"/>
    </source>
</evidence>
<accession>A0A1D8K7J5</accession>
<dbReference type="PANTHER" id="PTHR32089:SF119">
    <property type="entry name" value="METHYL-ACCEPTING CHEMOTAXIS PROTEIN CTPL"/>
    <property type="match status" value="1"/>
</dbReference>
<evidence type="ECO:0000259" key="10">
    <source>
        <dbReference type="PROSITE" id="PS50885"/>
    </source>
</evidence>
<protein>
    <recommendedName>
        <fullName evidence="13">Methyl-accepting chemotaxis protein</fullName>
    </recommendedName>
</protein>
<dbReference type="CDD" id="cd11386">
    <property type="entry name" value="MCP_signal"/>
    <property type="match status" value="1"/>
</dbReference>
<keyword evidence="12" id="KW-1185">Reference proteome</keyword>
<dbReference type="PROSITE" id="PS50885">
    <property type="entry name" value="HAMP"/>
    <property type="match status" value="1"/>
</dbReference>
<name>A0A1D8K7J5_9GAMM</name>
<evidence type="ECO:0000256" key="6">
    <source>
        <dbReference type="ARBA" id="ARBA00029447"/>
    </source>
</evidence>
<dbReference type="SMART" id="SM00283">
    <property type="entry name" value="MA"/>
    <property type="match status" value="1"/>
</dbReference>
<feature type="domain" description="HAMP" evidence="10">
    <location>
        <begin position="94"/>
        <end position="146"/>
    </location>
</feature>
<proteinExistence type="inferred from homology"/>
<keyword evidence="4 8" id="KW-0472">Membrane</keyword>
<organism evidence="11 12">
    <name type="scientific">Acidihalobacter aeolianus</name>
    <dbReference type="NCBI Taxonomy" id="2792603"/>
    <lineage>
        <taxon>Bacteria</taxon>
        <taxon>Pseudomonadati</taxon>
        <taxon>Pseudomonadota</taxon>
        <taxon>Gammaproteobacteria</taxon>
        <taxon>Chromatiales</taxon>
        <taxon>Ectothiorhodospiraceae</taxon>
        <taxon>Acidihalobacter</taxon>
    </lineage>
</organism>
<evidence type="ECO:0000256" key="4">
    <source>
        <dbReference type="ARBA" id="ARBA00023136"/>
    </source>
</evidence>
<dbReference type="CDD" id="cd06225">
    <property type="entry name" value="HAMP"/>
    <property type="match status" value="1"/>
</dbReference>
<dbReference type="Gene3D" id="1.10.287.950">
    <property type="entry name" value="Methyl-accepting chemotaxis protein"/>
    <property type="match status" value="1"/>
</dbReference>
<keyword evidence="3 8" id="KW-1133">Transmembrane helix</keyword>
<dbReference type="GO" id="GO:0007165">
    <property type="term" value="P:signal transduction"/>
    <property type="evidence" value="ECO:0007669"/>
    <property type="project" value="UniProtKB-KW"/>
</dbReference>
<dbReference type="GO" id="GO:0006935">
    <property type="term" value="P:chemotaxis"/>
    <property type="evidence" value="ECO:0007669"/>
    <property type="project" value="UniProtKB-ARBA"/>
</dbReference>
<evidence type="ECO:0000256" key="5">
    <source>
        <dbReference type="ARBA" id="ARBA00023224"/>
    </source>
</evidence>
<dbReference type="KEGG" id="aaeo:BJI67_07345"/>
<dbReference type="EMBL" id="CP017448">
    <property type="protein sequence ID" value="AOV16900.1"/>
    <property type="molecule type" value="Genomic_DNA"/>
</dbReference>
<dbReference type="Proteomes" id="UP000095342">
    <property type="component" value="Chromosome"/>
</dbReference>
<evidence type="ECO:0000256" key="1">
    <source>
        <dbReference type="ARBA" id="ARBA00004141"/>
    </source>
</evidence>
<evidence type="ECO:0000256" key="8">
    <source>
        <dbReference type="SAM" id="Phobius"/>
    </source>
</evidence>
<comment type="subcellular location">
    <subcellularLocation>
        <location evidence="1">Membrane</location>
        <topology evidence="1">Multi-pass membrane protein</topology>
    </subcellularLocation>
</comment>
<reference evidence="11 12" key="1">
    <citation type="submission" date="2016-09" db="EMBL/GenBank/DDBJ databases">
        <title>Acidihalobacter prosperus V6 (DSM14174).</title>
        <authorList>
            <person name="Khaleque H.N."/>
            <person name="Ramsay J.P."/>
            <person name="Murphy R.J.T."/>
            <person name="Kaksonen A.H."/>
            <person name="Boxall N.J."/>
            <person name="Watkin E.L.J."/>
        </authorList>
    </citation>
    <scope>NUCLEOTIDE SEQUENCE [LARGE SCALE GENOMIC DNA]</scope>
    <source>
        <strain evidence="11 12">V6</strain>
    </source>
</reference>
<dbReference type="InterPro" id="IPR004089">
    <property type="entry name" value="MCPsignal_dom"/>
</dbReference>
<dbReference type="GO" id="GO:0016020">
    <property type="term" value="C:membrane"/>
    <property type="evidence" value="ECO:0007669"/>
    <property type="project" value="UniProtKB-SubCell"/>
</dbReference>
<feature type="transmembrane region" description="Helical" evidence="8">
    <location>
        <begin position="12"/>
        <end position="35"/>
    </location>
</feature>
<evidence type="ECO:0008006" key="13">
    <source>
        <dbReference type="Google" id="ProtNLM"/>
    </source>
</evidence>
<comment type="similarity">
    <text evidence="6">Belongs to the methyl-accepting chemotaxis (MCP) protein family.</text>
</comment>
<keyword evidence="5 7" id="KW-0807">Transducer</keyword>
<evidence type="ECO:0000256" key="2">
    <source>
        <dbReference type="ARBA" id="ARBA00022692"/>
    </source>
</evidence>
<sequence length="424" mass="45497">MKFIRESIRNKLILITGIATILLLLAATYGLWVAWSGYGALQAQLQGASTLNLEAIRQILSLSSHVRGHILLSAGLMGIAILVSFAWFVAVLETAIVRPAKSLVYDLEHLASGDFSRVINQRTHDELGRIAVAASKVRRELSAIIKQMQSTGDEVCKSVIEIKGITEHTNSELSQQDSETDQVATAMNQMAATSHEVSRNAGETARATHEAQELSHQGALASTTAITGIDMLSQHVAKATEVIERVESQTEDISKILEVISLITEQTNLLALNAAIEAARAGEQGRGFAVVADEVRSLANRTQSSTAEIQGMIERLQGGAREAVTVMVGVREEATKSEDQVEAAAVALAEIAEAIKTIDSMSTQIATAAEEQSAVAEEVNRNLSAISGGTRRARDSAGQAAEQSYRLETLAGEVRAMIERFKLN</sequence>
<evidence type="ECO:0000256" key="3">
    <source>
        <dbReference type="ARBA" id="ARBA00022989"/>
    </source>
</evidence>
<evidence type="ECO:0000256" key="7">
    <source>
        <dbReference type="PROSITE-ProRule" id="PRU00284"/>
    </source>
</evidence>
<evidence type="ECO:0000259" key="9">
    <source>
        <dbReference type="PROSITE" id="PS50111"/>
    </source>
</evidence>
<dbReference type="FunFam" id="1.10.287.950:FF:000001">
    <property type="entry name" value="Methyl-accepting chemotaxis sensory transducer"/>
    <property type="match status" value="1"/>
</dbReference>
<dbReference type="AlphaFoldDB" id="A0A1D8K7J5"/>
<dbReference type="Pfam" id="PF00015">
    <property type="entry name" value="MCPsignal"/>
    <property type="match status" value="1"/>
</dbReference>
<dbReference type="PROSITE" id="PS50111">
    <property type="entry name" value="CHEMOTAXIS_TRANSDUC_2"/>
    <property type="match status" value="1"/>
</dbReference>
<dbReference type="SUPFAM" id="SSF58104">
    <property type="entry name" value="Methyl-accepting chemotaxis protein (MCP) signaling domain"/>
    <property type="match status" value="1"/>
</dbReference>
<gene>
    <name evidence="11" type="ORF">BJI67_07345</name>
</gene>
<evidence type="ECO:0000313" key="12">
    <source>
        <dbReference type="Proteomes" id="UP000095342"/>
    </source>
</evidence>
<feature type="domain" description="Methyl-accepting transducer" evidence="9">
    <location>
        <begin position="151"/>
        <end position="387"/>
    </location>
</feature>
<dbReference type="InterPro" id="IPR003660">
    <property type="entry name" value="HAMP_dom"/>
</dbReference>